<evidence type="ECO:0000313" key="1">
    <source>
        <dbReference type="EMBL" id="JAD26672.1"/>
    </source>
</evidence>
<proteinExistence type="predicted"/>
<accession>A0A0A8YVP6</accession>
<protein>
    <submittedName>
        <fullName evidence="1">Uncharacterized protein</fullName>
    </submittedName>
</protein>
<sequence>MFKILYNTHLIFCTRIVYIWERGII</sequence>
<reference evidence="1" key="2">
    <citation type="journal article" date="2015" name="Data Brief">
        <title>Shoot transcriptome of the giant reed, Arundo donax.</title>
        <authorList>
            <person name="Barrero R.A."/>
            <person name="Guerrero F.D."/>
            <person name="Moolhuijzen P."/>
            <person name="Goolsby J.A."/>
            <person name="Tidwell J."/>
            <person name="Bellgard S.E."/>
            <person name="Bellgard M.I."/>
        </authorList>
    </citation>
    <scope>NUCLEOTIDE SEQUENCE</scope>
    <source>
        <tissue evidence="1">Shoot tissue taken approximately 20 cm above the soil surface</tissue>
    </source>
</reference>
<dbReference type="EMBL" id="GBRH01271223">
    <property type="protein sequence ID" value="JAD26672.1"/>
    <property type="molecule type" value="Transcribed_RNA"/>
</dbReference>
<dbReference type="AlphaFoldDB" id="A0A0A8YVP6"/>
<organism evidence="1">
    <name type="scientific">Arundo donax</name>
    <name type="common">Giant reed</name>
    <name type="synonym">Donax arundinaceus</name>
    <dbReference type="NCBI Taxonomy" id="35708"/>
    <lineage>
        <taxon>Eukaryota</taxon>
        <taxon>Viridiplantae</taxon>
        <taxon>Streptophyta</taxon>
        <taxon>Embryophyta</taxon>
        <taxon>Tracheophyta</taxon>
        <taxon>Spermatophyta</taxon>
        <taxon>Magnoliopsida</taxon>
        <taxon>Liliopsida</taxon>
        <taxon>Poales</taxon>
        <taxon>Poaceae</taxon>
        <taxon>PACMAD clade</taxon>
        <taxon>Arundinoideae</taxon>
        <taxon>Arundineae</taxon>
        <taxon>Arundo</taxon>
    </lineage>
</organism>
<reference evidence="1" key="1">
    <citation type="submission" date="2014-09" db="EMBL/GenBank/DDBJ databases">
        <authorList>
            <person name="Magalhaes I.L.F."/>
            <person name="Oliveira U."/>
            <person name="Santos F.R."/>
            <person name="Vidigal T.H.D.A."/>
            <person name="Brescovit A.D."/>
            <person name="Santos A.J."/>
        </authorList>
    </citation>
    <scope>NUCLEOTIDE SEQUENCE</scope>
    <source>
        <tissue evidence="1">Shoot tissue taken approximately 20 cm above the soil surface</tissue>
    </source>
</reference>
<name>A0A0A8YVP6_ARUDO</name>